<evidence type="ECO:0000313" key="1">
    <source>
        <dbReference type="EMBL" id="GMK47397.1"/>
    </source>
</evidence>
<gene>
    <name evidence="1" type="ORF">PghCCS26_45270</name>
</gene>
<evidence type="ECO:0000313" key="2">
    <source>
        <dbReference type="Proteomes" id="UP001285921"/>
    </source>
</evidence>
<proteinExistence type="predicted"/>
<accession>A0ABQ6NQN5</accession>
<organism evidence="1 2">
    <name type="scientific">Paenibacillus glycanilyticus</name>
    <dbReference type="NCBI Taxonomy" id="126569"/>
    <lineage>
        <taxon>Bacteria</taxon>
        <taxon>Bacillati</taxon>
        <taxon>Bacillota</taxon>
        <taxon>Bacilli</taxon>
        <taxon>Bacillales</taxon>
        <taxon>Paenibacillaceae</taxon>
        <taxon>Paenibacillus</taxon>
    </lineage>
</organism>
<keyword evidence="2" id="KW-1185">Reference proteome</keyword>
<sequence>MLGKIKGWFEDKCPVCDDKLQAVSNTACTTKSCPQGHYKEETYCTLGVTIVYDGLK</sequence>
<reference evidence="1 2" key="1">
    <citation type="submission" date="2023-05" db="EMBL/GenBank/DDBJ databases">
        <title>Draft genome of Paenibacillus sp. CCS26.</title>
        <authorList>
            <person name="Akita H."/>
            <person name="Shinto Y."/>
            <person name="Kimura Z."/>
        </authorList>
    </citation>
    <scope>NUCLEOTIDE SEQUENCE [LARGE SCALE GENOMIC DNA]</scope>
    <source>
        <strain evidence="1 2">CCS26</strain>
    </source>
</reference>
<dbReference type="EMBL" id="BTCL01000019">
    <property type="protein sequence ID" value="GMK47397.1"/>
    <property type="molecule type" value="Genomic_DNA"/>
</dbReference>
<protein>
    <submittedName>
        <fullName evidence="1">Uncharacterized protein</fullName>
    </submittedName>
</protein>
<comment type="caution">
    <text evidence="1">The sequence shown here is derived from an EMBL/GenBank/DDBJ whole genome shotgun (WGS) entry which is preliminary data.</text>
</comment>
<dbReference type="Proteomes" id="UP001285921">
    <property type="component" value="Unassembled WGS sequence"/>
</dbReference>
<name>A0ABQ6NQN5_9BACL</name>